<protein>
    <recommendedName>
        <fullName evidence="4">Lipoprotein</fullName>
    </recommendedName>
</protein>
<keyword evidence="3" id="KW-1185">Reference proteome</keyword>
<accession>A0ABP5AQ28</accession>
<reference evidence="3" key="1">
    <citation type="journal article" date="2019" name="Int. J. Syst. Evol. Microbiol.">
        <title>The Global Catalogue of Microorganisms (GCM) 10K type strain sequencing project: providing services to taxonomists for standard genome sequencing and annotation.</title>
        <authorList>
            <consortium name="The Broad Institute Genomics Platform"/>
            <consortium name="The Broad Institute Genome Sequencing Center for Infectious Disease"/>
            <person name="Wu L."/>
            <person name="Ma J."/>
        </authorList>
    </citation>
    <scope>NUCLEOTIDE SEQUENCE [LARGE SCALE GENOMIC DNA]</scope>
    <source>
        <strain evidence="3">JCM 13316</strain>
    </source>
</reference>
<name>A0ABP5AQ28_9MICC</name>
<organism evidence="2 3">
    <name type="scientific">Arthrobacter gandavensis</name>
    <dbReference type="NCBI Taxonomy" id="169960"/>
    <lineage>
        <taxon>Bacteria</taxon>
        <taxon>Bacillati</taxon>
        <taxon>Actinomycetota</taxon>
        <taxon>Actinomycetes</taxon>
        <taxon>Micrococcales</taxon>
        <taxon>Micrococcaceae</taxon>
        <taxon>Arthrobacter</taxon>
    </lineage>
</organism>
<gene>
    <name evidence="2" type="ORF">GCM10009688_24880</name>
</gene>
<feature type="compositionally biased region" description="Low complexity" evidence="1">
    <location>
        <begin position="35"/>
        <end position="66"/>
    </location>
</feature>
<evidence type="ECO:0008006" key="4">
    <source>
        <dbReference type="Google" id="ProtNLM"/>
    </source>
</evidence>
<comment type="caution">
    <text evidence="2">The sequence shown here is derived from an EMBL/GenBank/DDBJ whole genome shotgun (WGS) entry which is preliminary data.</text>
</comment>
<evidence type="ECO:0000256" key="1">
    <source>
        <dbReference type="SAM" id="MobiDB-lite"/>
    </source>
</evidence>
<feature type="region of interest" description="Disordered" evidence="1">
    <location>
        <begin position="34"/>
        <end position="79"/>
    </location>
</feature>
<evidence type="ECO:0000313" key="2">
    <source>
        <dbReference type="EMBL" id="GAA1918850.1"/>
    </source>
</evidence>
<dbReference type="EMBL" id="BAAALV010000005">
    <property type="protein sequence ID" value="GAA1918850.1"/>
    <property type="molecule type" value="Genomic_DNA"/>
</dbReference>
<proteinExistence type="predicted"/>
<sequence>MGQLFTFSGGIMRKTAAVPVLALLLLTGCTDTESEASSQTASPSAPPSSTGQPAGQSAGADGAASEATEEQTCSELLGTDGTGPLYQAISLVRIEDGTFGFTGSPEAAGAVDETLRGLAADAPPVVEPPLAGLTQAMGGVLALAEPSTGAAVTFDPFAWTDTIGDILSVCARYEVGLAKPAAESAGAAFPGYPLVVNAASVDYRVAAWFSGSLADGRLVALAPGLYGPYNPEVPDLSLYYVSTAVAGDSAVKQTVFPGSGGTASWSGVRPGTEEP</sequence>
<evidence type="ECO:0000313" key="3">
    <source>
        <dbReference type="Proteomes" id="UP001500784"/>
    </source>
</evidence>
<dbReference type="Proteomes" id="UP001500784">
    <property type="component" value="Unassembled WGS sequence"/>
</dbReference>